<evidence type="ECO:0000313" key="9">
    <source>
        <dbReference type="Proteomes" id="UP000298663"/>
    </source>
</evidence>
<dbReference type="Proteomes" id="UP000298663">
    <property type="component" value="Unassembled WGS sequence"/>
</dbReference>
<keyword evidence="2 4" id="KW-0195">Cyclin</keyword>
<evidence type="ECO:0000256" key="3">
    <source>
        <dbReference type="ARBA" id="ARBA00023306"/>
    </source>
</evidence>
<dbReference type="SMART" id="SM00385">
    <property type="entry name" value="CYCLIN"/>
    <property type="match status" value="2"/>
</dbReference>
<reference evidence="8 9" key="2">
    <citation type="journal article" date="2019" name="G3 (Bethesda)">
        <title>Hybrid Assembly of the Genome of the Entomopathogenic Nematode Steinernema carpocapsae Identifies the X-Chromosome.</title>
        <authorList>
            <person name="Serra L."/>
            <person name="Macchietto M."/>
            <person name="Macias-Munoz A."/>
            <person name="McGill C.J."/>
            <person name="Rodriguez I.M."/>
            <person name="Rodriguez B."/>
            <person name="Murad R."/>
            <person name="Mortazavi A."/>
        </authorList>
    </citation>
    <scope>NUCLEOTIDE SEQUENCE [LARGE SCALE GENOMIC DNA]</scope>
    <source>
        <strain evidence="8 9">ALL</strain>
    </source>
</reference>
<dbReference type="SUPFAM" id="SSF47954">
    <property type="entry name" value="Cyclin-like"/>
    <property type="match status" value="2"/>
</dbReference>
<dbReference type="InterPro" id="IPR013763">
    <property type="entry name" value="Cyclin-like_dom"/>
</dbReference>
<feature type="domain" description="Cyclin C-terminal" evidence="7">
    <location>
        <begin position="311"/>
        <end position="429"/>
    </location>
</feature>
<dbReference type="InterPro" id="IPR036915">
    <property type="entry name" value="Cyclin-like_sf"/>
</dbReference>
<dbReference type="InterPro" id="IPR004367">
    <property type="entry name" value="Cyclin_C-dom"/>
</dbReference>
<keyword evidence="9" id="KW-1185">Reference proteome</keyword>
<reference evidence="8 9" key="1">
    <citation type="journal article" date="2015" name="Genome Biol.">
        <title>Comparative genomics of Steinernema reveals deeply conserved gene regulatory networks.</title>
        <authorList>
            <person name="Dillman A.R."/>
            <person name="Macchietto M."/>
            <person name="Porter C.F."/>
            <person name="Rogers A."/>
            <person name="Williams B."/>
            <person name="Antoshechkin I."/>
            <person name="Lee M.M."/>
            <person name="Goodwin Z."/>
            <person name="Lu X."/>
            <person name="Lewis E.E."/>
            <person name="Goodrich-Blair H."/>
            <person name="Stock S.P."/>
            <person name="Adams B.J."/>
            <person name="Sternberg P.W."/>
            <person name="Mortazavi A."/>
        </authorList>
    </citation>
    <scope>NUCLEOTIDE SEQUENCE [LARGE SCALE GENOMIC DNA]</scope>
    <source>
        <strain evidence="8 9">ALL</strain>
    </source>
</reference>
<feature type="compositionally biased region" description="Basic residues" evidence="5">
    <location>
        <begin position="57"/>
        <end position="68"/>
    </location>
</feature>
<dbReference type="AlphaFoldDB" id="A0A4U5NDP7"/>
<organism evidence="8 9">
    <name type="scientific">Steinernema carpocapsae</name>
    <name type="common">Entomopathogenic nematode</name>
    <dbReference type="NCBI Taxonomy" id="34508"/>
    <lineage>
        <taxon>Eukaryota</taxon>
        <taxon>Metazoa</taxon>
        <taxon>Ecdysozoa</taxon>
        <taxon>Nematoda</taxon>
        <taxon>Chromadorea</taxon>
        <taxon>Rhabditida</taxon>
        <taxon>Tylenchina</taxon>
        <taxon>Panagrolaimomorpha</taxon>
        <taxon>Strongyloidoidea</taxon>
        <taxon>Steinernematidae</taxon>
        <taxon>Steinernema</taxon>
    </lineage>
</organism>
<feature type="domain" description="Cyclin-like" evidence="6">
    <location>
        <begin position="315"/>
        <end position="399"/>
    </location>
</feature>
<dbReference type="SMART" id="SM01332">
    <property type="entry name" value="Cyclin_C"/>
    <property type="match status" value="1"/>
</dbReference>
<evidence type="ECO:0000313" key="8">
    <source>
        <dbReference type="EMBL" id="TKR80703.1"/>
    </source>
</evidence>
<evidence type="ECO:0000256" key="5">
    <source>
        <dbReference type="SAM" id="MobiDB-lite"/>
    </source>
</evidence>
<proteinExistence type="inferred from homology"/>
<evidence type="ECO:0000256" key="4">
    <source>
        <dbReference type="RuleBase" id="RU000383"/>
    </source>
</evidence>
<keyword evidence="3" id="KW-0131">Cell cycle</keyword>
<gene>
    <name evidence="8" type="ORF">L596_014732</name>
</gene>
<accession>A0A4U5NDP7</accession>
<dbReference type="InterPro" id="IPR006671">
    <property type="entry name" value="Cyclin_N"/>
</dbReference>
<evidence type="ECO:0000256" key="2">
    <source>
        <dbReference type="ARBA" id="ARBA00023127"/>
    </source>
</evidence>
<dbReference type="STRING" id="34508.A0A4U5NDP7"/>
<dbReference type="Pfam" id="PF00134">
    <property type="entry name" value="Cyclin_N"/>
    <property type="match status" value="1"/>
</dbReference>
<dbReference type="Gene3D" id="1.10.472.10">
    <property type="entry name" value="Cyclin-like"/>
    <property type="match status" value="2"/>
</dbReference>
<dbReference type="Pfam" id="PF02984">
    <property type="entry name" value="Cyclin_C"/>
    <property type="match status" value="1"/>
</dbReference>
<feature type="domain" description="Cyclin-like" evidence="6">
    <location>
        <begin position="216"/>
        <end position="302"/>
    </location>
</feature>
<evidence type="ECO:0000259" key="6">
    <source>
        <dbReference type="SMART" id="SM00385"/>
    </source>
</evidence>
<evidence type="ECO:0000259" key="7">
    <source>
        <dbReference type="SMART" id="SM01332"/>
    </source>
</evidence>
<dbReference type="PANTHER" id="PTHR10177">
    <property type="entry name" value="CYCLINS"/>
    <property type="match status" value="1"/>
</dbReference>
<keyword evidence="1" id="KW-0132">Cell division</keyword>
<dbReference type="EMBL" id="AZBU02000004">
    <property type="protein sequence ID" value="TKR80703.1"/>
    <property type="molecule type" value="Genomic_DNA"/>
</dbReference>
<name>A0A4U5NDP7_STECR</name>
<comment type="similarity">
    <text evidence="4">Belongs to the cyclin family.</text>
</comment>
<sequence length="447" mass="51732">MNFAFCPHVPSRGPRNSFGRFRATITGSLLTRTLDPYCLATNLTDLLNKVANDAPRTQRRERRQRGRRSQPQQRTCQAPDHPRLQPGGEGRTQGQACGPQRRHPRRLQLPHRFQQEIVALAAFEDRQWRPSLLRETHAFDHGSPTEAQRKKKLLASPDPCPGFDFDKLNVEDINAVADYAADIFRYYKIREGKFRLSDFTTRQRHVTREMRAVLLDWMVEVQENFELNHETLYLAVKLVDTYMCKTKERVAKDDLQLVASAAIFIASKFDERHPPLIDDFLYICDDHFTRDQLCAMERNMFKVVGFDIGMPLSYRFLRRFAKLAQVDMGTLTLARFVLETSLMFVEYISVPESLMAASAFLLALRMKKISDWTPVLKKYSGYKVEDIEPLMWSLNHMMRARPSVYPRLQTIHSKYSHEIFFEVAKTPFLSGGKALNEPVGPPAMLKK</sequence>
<dbReference type="GO" id="GO:0051301">
    <property type="term" value="P:cell division"/>
    <property type="evidence" value="ECO:0007669"/>
    <property type="project" value="UniProtKB-KW"/>
</dbReference>
<feature type="region of interest" description="Disordered" evidence="5">
    <location>
        <begin position="51"/>
        <end position="105"/>
    </location>
</feature>
<dbReference type="InterPro" id="IPR039361">
    <property type="entry name" value="Cyclin"/>
</dbReference>
<dbReference type="OrthoDB" id="5590282at2759"/>
<dbReference type="FunFam" id="1.10.472.10:FF:000001">
    <property type="entry name" value="G2/mitotic-specific cyclin"/>
    <property type="match status" value="1"/>
</dbReference>
<evidence type="ECO:0000256" key="1">
    <source>
        <dbReference type="ARBA" id="ARBA00022618"/>
    </source>
</evidence>
<comment type="caution">
    <text evidence="8">The sequence shown here is derived from an EMBL/GenBank/DDBJ whole genome shotgun (WGS) entry which is preliminary data.</text>
</comment>
<protein>
    <submittedName>
        <fullName evidence="8">Uncharacterized protein</fullName>
    </submittedName>
</protein>